<name>A0A6C0HLF2_9ZZZZ</name>
<dbReference type="AlphaFoldDB" id="A0A6C0HLF2"/>
<protein>
    <submittedName>
        <fullName evidence="2">Uncharacterized protein</fullName>
    </submittedName>
</protein>
<reference evidence="2" key="1">
    <citation type="journal article" date="2020" name="Nature">
        <title>Giant virus diversity and host interactions through global metagenomics.</title>
        <authorList>
            <person name="Schulz F."/>
            <person name="Roux S."/>
            <person name="Paez-Espino D."/>
            <person name="Jungbluth S."/>
            <person name="Walsh D.A."/>
            <person name="Denef V.J."/>
            <person name="McMahon K.D."/>
            <person name="Konstantinidis K.T."/>
            <person name="Eloe-Fadrosh E.A."/>
            <person name="Kyrpides N.C."/>
            <person name="Woyke T."/>
        </authorList>
    </citation>
    <scope>NUCLEOTIDE SEQUENCE</scope>
    <source>
        <strain evidence="2">GVMAG-M-3300023184-135</strain>
    </source>
</reference>
<evidence type="ECO:0000256" key="1">
    <source>
        <dbReference type="SAM" id="Phobius"/>
    </source>
</evidence>
<keyword evidence="1" id="KW-0472">Membrane</keyword>
<proteinExistence type="predicted"/>
<keyword evidence="1" id="KW-1133">Transmembrane helix</keyword>
<dbReference type="EMBL" id="MN739976">
    <property type="protein sequence ID" value="QHT80956.1"/>
    <property type="molecule type" value="Genomic_DNA"/>
</dbReference>
<accession>A0A6C0HLF2</accession>
<keyword evidence="1" id="KW-0812">Transmembrane</keyword>
<organism evidence="2">
    <name type="scientific">viral metagenome</name>
    <dbReference type="NCBI Taxonomy" id="1070528"/>
    <lineage>
        <taxon>unclassified sequences</taxon>
        <taxon>metagenomes</taxon>
        <taxon>organismal metagenomes</taxon>
    </lineage>
</organism>
<feature type="transmembrane region" description="Helical" evidence="1">
    <location>
        <begin position="38"/>
        <end position="57"/>
    </location>
</feature>
<feature type="transmembrane region" description="Helical" evidence="1">
    <location>
        <begin position="6"/>
        <end position="26"/>
    </location>
</feature>
<sequence length="62" mass="7084">MEQHWMMVVHAALIGLILFAVMVFGLRQQNEVAERRSILIASVALVYMILFGHGLPFKMNKI</sequence>
<evidence type="ECO:0000313" key="2">
    <source>
        <dbReference type="EMBL" id="QHT80956.1"/>
    </source>
</evidence>